<proteinExistence type="predicted"/>
<dbReference type="EMBL" id="QKUF01000044">
    <property type="protein sequence ID" value="PZW19669.1"/>
    <property type="molecule type" value="Genomic_DNA"/>
</dbReference>
<comment type="caution">
    <text evidence="1">The sequence shown here is derived from an EMBL/GenBank/DDBJ whole genome shotgun (WGS) entry which is preliminary data.</text>
</comment>
<name>A0A326TUF3_THEHA</name>
<sequence>MGPCITCECITVYFCHGCGASQCRKCGTGLCPVCAIGNRRIMERYSGEMGSKITGQLTLEYVQEDSMQPFKKSKLLSARQRAALRREQLADMPTQITRVVRPFETEPILPLDAQGRPYVRIESQERDTLKLVEQAVDQYVRARKTYPSVILLSAIRFLEIGFSLKYYYPLEVRGLAIPYRYDPAGAGYDVLCR</sequence>
<reference evidence="1 2" key="1">
    <citation type="submission" date="2018-06" db="EMBL/GenBank/DDBJ databases">
        <title>Genomic Encyclopedia of Archaeal and Bacterial Type Strains, Phase II (KMG-II): from individual species to whole genera.</title>
        <authorList>
            <person name="Goeker M."/>
        </authorList>
    </citation>
    <scope>NUCLEOTIDE SEQUENCE [LARGE SCALE GENOMIC DNA]</scope>
    <source>
        <strain evidence="1 2">ATCC BAA-1881</strain>
    </source>
</reference>
<keyword evidence="2" id="KW-1185">Reference proteome</keyword>
<protein>
    <submittedName>
        <fullName evidence="1">Uncharacterized protein</fullName>
    </submittedName>
</protein>
<evidence type="ECO:0000313" key="1">
    <source>
        <dbReference type="EMBL" id="PZW19669.1"/>
    </source>
</evidence>
<dbReference type="Proteomes" id="UP000248806">
    <property type="component" value="Unassembled WGS sequence"/>
</dbReference>
<organism evidence="1 2">
    <name type="scientific">Thermosporothrix hazakensis</name>
    <dbReference type="NCBI Taxonomy" id="644383"/>
    <lineage>
        <taxon>Bacteria</taxon>
        <taxon>Bacillati</taxon>
        <taxon>Chloroflexota</taxon>
        <taxon>Ktedonobacteria</taxon>
        <taxon>Ktedonobacterales</taxon>
        <taxon>Thermosporotrichaceae</taxon>
        <taxon>Thermosporothrix</taxon>
    </lineage>
</organism>
<gene>
    <name evidence="1" type="ORF">EI42_05978</name>
</gene>
<accession>A0A326TUF3</accession>
<evidence type="ECO:0000313" key="2">
    <source>
        <dbReference type="Proteomes" id="UP000248806"/>
    </source>
</evidence>
<dbReference type="AlphaFoldDB" id="A0A326TUF3"/>